<dbReference type="Proteomes" id="UP000023152">
    <property type="component" value="Unassembled WGS sequence"/>
</dbReference>
<feature type="non-terminal residue" evidence="4">
    <location>
        <position position="849"/>
    </location>
</feature>
<feature type="region of interest" description="Disordered" evidence="1">
    <location>
        <begin position="527"/>
        <end position="559"/>
    </location>
</feature>
<organism evidence="4 5">
    <name type="scientific">Reticulomyxa filosa</name>
    <dbReference type="NCBI Taxonomy" id="46433"/>
    <lineage>
        <taxon>Eukaryota</taxon>
        <taxon>Sar</taxon>
        <taxon>Rhizaria</taxon>
        <taxon>Retaria</taxon>
        <taxon>Foraminifera</taxon>
        <taxon>Monothalamids</taxon>
        <taxon>Reticulomyxidae</taxon>
        <taxon>Reticulomyxa</taxon>
    </lineage>
</organism>
<dbReference type="SUPFAM" id="SSF54236">
    <property type="entry name" value="Ubiquitin-like"/>
    <property type="match status" value="1"/>
</dbReference>
<dbReference type="AlphaFoldDB" id="X6MKU2"/>
<proteinExistence type="predicted"/>
<evidence type="ECO:0000256" key="1">
    <source>
        <dbReference type="SAM" id="MobiDB-lite"/>
    </source>
</evidence>
<keyword evidence="5" id="KW-1185">Reference proteome</keyword>
<dbReference type="InterPro" id="IPR029071">
    <property type="entry name" value="Ubiquitin-like_domsf"/>
</dbReference>
<feature type="transmembrane region" description="Helical" evidence="2">
    <location>
        <begin position="821"/>
        <end position="840"/>
    </location>
</feature>
<evidence type="ECO:0000256" key="2">
    <source>
        <dbReference type="SAM" id="Phobius"/>
    </source>
</evidence>
<reference evidence="4 5" key="1">
    <citation type="journal article" date="2013" name="Curr. Biol.">
        <title>The Genome of the Foraminiferan Reticulomyxa filosa.</title>
        <authorList>
            <person name="Glockner G."/>
            <person name="Hulsmann N."/>
            <person name="Schleicher M."/>
            <person name="Noegel A.A."/>
            <person name="Eichinger L."/>
            <person name="Gallinger C."/>
            <person name="Pawlowski J."/>
            <person name="Sierra R."/>
            <person name="Euteneuer U."/>
            <person name="Pillet L."/>
            <person name="Moustafa A."/>
            <person name="Platzer M."/>
            <person name="Groth M."/>
            <person name="Szafranski K."/>
            <person name="Schliwa M."/>
        </authorList>
    </citation>
    <scope>NUCLEOTIDE SEQUENCE [LARGE SCALE GENOMIC DNA]</scope>
</reference>
<feature type="transmembrane region" description="Helical" evidence="2">
    <location>
        <begin position="780"/>
        <end position="800"/>
    </location>
</feature>
<name>X6MKU2_RETFI</name>
<evidence type="ECO:0000259" key="3">
    <source>
        <dbReference type="PROSITE" id="PS50053"/>
    </source>
</evidence>
<keyword evidence="2" id="KW-0472">Membrane</keyword>
<dbReference type="Pfam" id="PF00240">
    <property type="entry name" value="ubiquitin"/>
    <property type="match status" value="1"/>
</dbReference>
<dbReference type="PROSITE" id="PS50053">
    <property type="entry name" value="UBIQUITIN_2"/>
    <property type="match status" value="1"/>
</dbReference>
<evidence type="ECO:0000313" key="5">
    <source>
        <dbReference type="Proteomes" id="UP000023152"/>
    </source>
</evidence>
<feature type="transmembrane region" description="Helical" evidence="2">
    <location>
        <begin position="745"/>
        <end position="768"/>
    </location>
</feature>
<dbReference type="EMBL" id="ASPP01020021">
    <property type="protein sequence ID" value="ETO14454.1"/>
    <property type="molecule type" value="Genomic_DNA"/>
</dbReference>
<feature type="transmembrane region" description="Helical" evidence="2">
    <location>
        <begin position="687"/>
        <end position="710"/>
    </location>
</feature>
<accession>X6MKU2</accession>
<dbReference type="Gene3D" id="3.10.20.90">
    <property type="entry name" value="Phosphatidylinositol 3-kinase Catalytic Subunit, Chain A, domain 1"/>
    <property type="match status" value="1"/>
</dbReference>
<sequence length="849" mass="96528">MEEIDVDVVLIGNSNDTLDRFLQMWIYGECSSYHIDSIAASAKYKASFSSSYWLSTPQYNSLKHRVTLAKSRLSKKYSMHIRVINMHDKFANYMTQRLNQMFPRQPGNSAHSDSNKDITFVVLNDCASHGRDYGEFVRSYLHNVNSWCRSYTKNARSNHLTFAITFQLTTCDSISHHSHNSSNLQKVEFPEVSFLELIENNSSSTEDYLRTIVDTYTKKHDLPTISQPLAFSITVQPFSGDSFPLKVQSNYTVKQLKETIVKKISSLNLYDIELLYHGKILKDEKTLAKSHILANGQIMAMTKAQAQEQAKSKEKANAERKVDEFGLNKREDLSTNTMPSSNALVSSIELPVLPMSITELVPANELSLPPLLAVPSFEPLPPLTVSSFAPPSPPQFVDTVFGSAKPTTTFADTFALTSSKPMALKSVKDYKNTDKDKKEKEQEQAYGGDNAYDLLGGETFQQRVQLSEQSARLDEQIEQIRDHELFIQPSSARSIAYDSPKNEAMLYHAALFDESINLLAVGGFAGSYQDEPQPKKGGKPSRARRSSAKKEMRRKQDMEMEQDMEIEMQEEGQGEKQKRKQIHMEEMLELKSGEIVNNAQLFLKKAEKLQRKAGCCRICCTRPNWTKWDKNKQAAKEVVDNIFADLENAYYLLADAASSTELVPYYYYGSVCIYTCVLFCKLLSKVILYPIIMALSVVVTLPSCYFLLIVRMNKVETDTKEVAHREIVLESESCCKRMKRLLWQLARALFMFGFLVGVPLLITLYIIPNHNYDNTVTIKAIGTYVFIILLLQAFGTYRALRSFQERNAKELLEKKTPKPQKFVWNVGTILTMALLLYEIFQFGVFASYV</sequence>
<feature type="compositionally biased region" description="Basic and acidic residues" evidence="1">
    <location>
        <begin position="548"/>
        <end position="558"/>
    </location>
</feature>
<keyword evidence="2" id="KW-1133">Transmembrane helix</keyword>
<evidence type="ECO:0000313" key="4">
    <source>
        <dbReference type="EMBL" id="ETO14454.1"/>
    </source>
</evidence>
<keyword evidence="2" id="KW-0812">Transmembrane</keyword>
<dbReference type="InterPro" id="IPR000626">
    <property type="entry name" value="Ubiquitin-like_dom"/>
</dbReference>
<dbReference type="SMART" id="SM00213">
    <property type="entry name" value="UBQ"/>
    <property type="match status" value="1"/>
</dbReference>
<feature type="domain" description="Ubiquitin-like" evidence="3">
    <location>
        <begin position="231"/>
        <end position="307"/>
    </location>
</feature>
<gene>
    <name evidence="4" type="ORF">RFI_22912</name>
</gene>
<dbReference type="OrthoDB" id="10016665at2759"/>
<feature type="compositionally biased region" description="Basic residues" evidence="1">
    <location>
        <begin position="536"/>
        <end position="547"/>
    </location>
</feature>
<feature type="region of interest" description="Disordered" evidence="1">
    <location>
        <begin position="430"/>
        <end position="449"/>
    </location>
</feature>
<comment type="caution">
    <text evidence="4">The sequence shown here is derived from an EMBL/GenBank/DDBJ whole genome shotgun (WGS) entry which is preliminary data.</text>
</comment>
<feature type="compositionally biased region" description="Basic and acidic residues" evidence="1">
    <location>
        <begin position="430"/>
        <end position="443"/>
    </location>
</feature>
<protein>
    <recommendedName>
        <fullName evidence="3">Ubiquitin-like domain-containing protein</fullName>
    </recommendedName>
</protein>